<keyword evidence="2" id="KW-1185">Reference proteome</keyword>
<comment type="caution">
    <text evidence="1">The sequence shown here is derived from an EMBL/GenBank/DDBJ whole genome shotgun (WGS) entry which is preliminary data.</text>
</comment>
<gene>
    <name evidence="1" type="ORF">Bca52824_044002</name>
</gene>
<organism evidence="1 2">
    <name type="scientific">Brassica carinata</name>
    <name type="common">Ethiopian mustard</name>
    <name type="synonym">Abyssinian cabbage</name>
    <dbReference type="NCBI Taxonomy" id="52824"/>
    <lineage>
        <taxon>Eukaryota</taxon>
        <taxon>Viridiplantae</taxon>
        <taxon>Streptophyta</taxon>
        <taxon>Embryophyta</taxon>
        <taxon>Tracheophyta</taxon>
        <taxon>Spermatophyta</taxon>
        <taxon>Magnoliopsida</taxon>
        <taxon>eudicotyledons</taxon>
        <taxon>Gunneridae</taxon>
        <taxon>Pentapetalae</taxon>
        <taxon>rosids</taxon>
        <taxon>malvids</taxon>
        <taxon>Brassicales</taxon>
        <taxon>Brassicaceae</taxon>
        <taxon>Brassiceae</taxon>
        <taxon>Brassica</taxon>
    </lineage>
</organism>
<dbReference type="InterPro" id="IPR046349">
    <property type="entry name" value="C1-like_sf"/>
</dbReference>
<accession>A0A8X7S159</accession>
<evidence type="ECO:0008006" key="3">
    <source>
        <dbReference type="Google" id="ProtNLM"/>
    </source>
</evidence>
<dbReference type="SUPFAM" id="SSF57889">
    <property type="entry name" value="Cysteine-rich domain"/>
    <property type="match status" value="1"/>
</dbReference>
<evidence type="ECO:0000313" key="2">
    <source>
        <dbReference type="Proteomes" id="UP000886595"/>
    </source>
</evidence>
<sequence length="101" mass="11877">MYKTSFHDHPLFPSPRFVMDYCEGCITEGTIYGGYYCNDPNCTAWFFHKKCAEAPLQINHPSHPNIFSYSQSNWEMVYVNCVEKLYSLHFIVVPLVNSRWI</sequence>
<dbReference type="AlphaFoldDB" id="A0A8X7S159"/>
<proteinExistence type="predicted"/>
<evidence type="ECO:0000313" key="1">
    <source>
        <dbReference type="EMBL" id="KAG2297333.1"/>
    </source>
</evidence>
<name>A0A8X7S159_BRACI</name>
<dbReference type="Proteomes" id="UP000886595">
    <property type="component" value="Unassembled WGS sequence"/>
</dbReference>
<protein>
    <recommendedName>
        <fullName evidence="3">DC1 domain-containing protein</fullName>
    </recommendedName>
</protein>
<reference evidence="1 2" key="1">
    <citation type="submission" date="2020-02" db="EMBL/GenBank/DDBJ databases">
        <authorList>
            <person name="Ma Q."/>
            <person name="Huang Y."/>
            <person name="Song X."/>
            <person name="Pei D."/>
        </authorList>
    </citation>
    <scope>NUCLEOTIDE SEQUENCE [LARGE SCALE GENOMIC DNA]</scope>
    <source>
        <strain evidence="1">Sxm20200214</strain>
        <tissue evidence="1">Leaf</tissue>
    </source>
</reference>
<dbReference type="EMBL" id="JAAMPC010000009">
    <property type="protein sequence ID" value="KAG2297333.1"/>
    <property type="molecule type" value="Genomic_DNA"/>
</dbReference>